<dbReference type="InterPro" id="IPR027417">
    <property type="entry name" value="P-loop_NTPase"/>
</dbReference>
<comment type="similarity">
    <text evidence="1">Belongs to the helicase family. UvrD subfamily.</text>
</comment>
<protein>
    <recommendedName>
        <fullName evidence="9">DNA 3'-5' helicase</fullName>
        <ecNumber evidence="9">5.6.2.4</ecNumber>
    </recommendedName>
</protein>
<dbReference type="Pfam" id="PF00580">
    <property type="entry name" value="UvrD-helicase"/>
    <property type="match status" value="1"/>
</dbReference>
<evidence type="ECO:0000256" key="8">
    <source>
        <dbReference type="ARBA" id="ARBA00034617"/>
    </source>
</evidence>
<dbReference type="Gene3D" id="3.40.50.300">
    <property type="entry name" value="P-loop containing nucleotide triphosphate hydrolases"/>
    <property type="match status" value="2"/>
</dbReference>
<feature type="domain" description="UvrD-like helicase ATP-binding" evidence="12">
    <location>
        <begin position="4"/>
        <end position="284"/>
    </location>
</feature>
<dbReference type="InterPro" id="IPR014017">
    <property type="entry name" value="DNA_helicase_UvrD-like_C"/>
</dbReference>
<dbReference type="AlphaFoldDB" id="A0AB35U722"/>
<dbReference type="PROSITE" id="PS51198">
    <property type="entry name" value="UVRD_HELICASE_ATP_BIND"/>
    <property type="match status" value="1"/>
</dbReference>
<organism evidence="14 15">
    <name type="scientific">Grylomicrobium aquisgranensis</name>
    <dbReference type="NCBI Taxonomy" id="2926318"/>
    <lineage>
        <taxon>Bacteria</taxon>
        <taxon>Bacillati</taxon>
        <taxon>Bacillota</taxon>
        <taxon>Erysipelotrichia</taxon>
        <taxon>Erysipelotrichales</taxon>
        <taxon>Erysipelotrichaceae</taxon>
        <taxon>Grylomicrobium</taxon>
    </lineage>
</organism>
<proteinExistence type="inferred from homology"/>
<keyword evidence="3 11" id="KW-0378">Hydrolase</keyword>
<accession>A0AB35U722</accession>
<dbReference type="InterPro" id="IPR014016">
    <property type="entry name" value="UvrD-like_ATP-bd"/>
</dbReference>
<keyword evidence="4 11" id="KW-0347">Helicase</keyword>
<evidence type="ECO:0000256" key="9">
    <source>
        <dbReference type="ARBA" id="ARBA00034808"/>
    </source>
</evidence>
<dbReference type="GO" id="GO:0033202">
    <property type="term" value="C:DNA helicase complex"/>
    <property type="evidence" value="ECO:0007669"/>
    <property type="project" value="TreeGrafter"/>
</dbReference>
<sequence>MNTESLNENQKKAVLSNAKHLRIIAGAGSGKTRVLTMHIVHLIEDEDVFPQHILAITFTNKAANEMKDRVAKMLGEGHANPFISTIHALCVRILREDIAVIGWPRNFTIVDAEDQKSIVKDAYKKYGLDGTKYATGAMLAYISANKTEEISVDRAKEMAGSDPDEKNKALVYEYYVEEQKKMYALDFDDLIVETVRLFRRYPDVAAKWQRRFRYILVDEFQDIDRMQYTLIRQLAGDDNSLLVVGDPDQTIYTWRGADVNIIMNFEKDFPDAETIILNENYRSTDMILNGANDVIRHNRHRVEKQLFTQHHSDQKITHYSAPSDEYQAMWIASKVKELHDKGKPYHDMAVLYRSNYLSRSLEKGFLDERIPYIIYGGIRFYDRQEVKDALSYLRLCAGADDLAFTRVINKPKRGIGNKTLDTIRARAEQDGTSMYEAVRNHPDLFKGRTKNAIDSFVAMVESWKKWAVSPEYQLTKLLERILDQSGYRTALEESKETDRLENLKELIDDAREFTVNYPESSLDEYLQMVSLYGDHEQTNQSDFVQLMTVHAAKGLEFDTVFVSDLNEGIFPNERAMTDSVRGIEEERRLAYVAFTRAKNKLYLTDAGGFSFMLQMVRTPSRFIREIDSQWIEHLGASHAHTVLSNDRRHLQMQESDHDETFEEQMQRANVPHWKKGERVLHPKFGEGFVVKTEGGLVQVAFAYPWGVKKIAAGFPGLKKVSSLKS</sequence>
<evidence type="ECO:0000256" key="11">
    <source>
        <dbReference type="PROSITE-ProRule" id="PRU00560"/>
    </source>
</evidence>
<dbReference type="PANTHER" id="PTHR11070:SF2">
    <property type="entry name" value="ATP-DEPENDENT DNA HELICASE SRS2"/>
    <property type="match status" value="1"/>
</dbReference>
<evidence type="ECO:0000256" key="1">
    <source>
        <dbReference type="ARBA" id="ARBA00009922"/>
    </source>
</evidence>
<keyword evidence="7" id="KW-0413">Isomerase</keyword>
<dbReference type="CDD" id="cd18807">
    <property type="entry name" value="SF1_C_UvrD"/>
    <property type="match status" value="1"/>
</dbReference>
<feature type="domain" description="UvrD-like helicase C-terminal" evidence="13">
    <location>
        <begin position="285"/>
        <end position="554"/>
    </location>
</feature>
<evidence type="ECO:0000256" key="7">
    <source>
        <dbReference type="ARBA" id="ARBA00023235"/>
    </source>
</evidence>
<dbReference type="PANTHER" id="PTHR11070">
    <property type="entry name" value="UVRD / RECB / PCRA DNA HELICASE FAMILY MEMBER"/>
    <property type="match status" value="1"/>
</dbReference>
<dbReference type="GO" id="GO:0043138">
    <property type="term" value="F:3'-5' DNA helicase activity"/>
    <property type="evidence" value="ECO:0007669"/>
    <property type="project" value="UniProtKB-EC"/>
</dbReference>
<dbReference type="PROSITE" id="PS51217">
    <property type="entry name" value="UVRD_HELICASE_CTER"/>
    <property type="match status" value="1"/>
</dbReference>
<dbReference type="EC" id="5.6.2.4" evidence="9"/>
<evidence type="ECO:0000313" key="15">
    <source>
        <dbReference type="Proteomes" id="UP001286174"/>
    </source>
</evidence>
<evidence type="ECO:0000256" key="10">
    <source>
        <dbReference type="ARBA" id="ARBA00048988"/>
    </source>
</evidence>
<evidence type="ECO:0000256" key="2">
    <source>
        <dbReference type="ARBA" id="ARBA00022741"/>
    </source>
</evidence>
<dbReference type="Gene3D" id="1.10.486.10">
    <property type="entry name" value="PCRA, domain 4"/>
    <property type="match status" value="1"/>
</dbReference>
<gene>
    <name evidence="14" type="ORF">MOZ60_09905</name>
</gene>
<dbReference type="Proteomes" id="UP001286174">
    <property type="component" value="Unassembled WGS sequence"/>
</dbReference>
<evidence type="ECO:0000259" key="13">
    <source>
        <dbReference type="PROSITE" id="PS51217"/>
    </source>
</evidence>
<evidence type="ECO:0000259" key="12">
    <source>
        <dbReference type="PROSITE" id="PS51198"/>
    </source>
</evidence>
<dbReference type="GO" id="GO:0005829">
    <property type="term" value="C:cytosol"/>
    <property type="evidence" value="ECO:0007669"/>
    <property type="project" value="TreeGrafter"/>
</dbReference>
<dbReference type="InterPro" id="IPR000212">
    <property type="entry name" value="DNA_helicase_UvrD/REP"/>
</dbReference>
<dbReference type="InterPro" id="IPR013986">
    <property type="entry name" value="DExx_box_DNA_helicase_dom_sf"/>
</dbReference>
<name>A0AB35U722_9FIRM</name>
<keyword evidence="15" id="KW-1185">Reference proteome</keyword>
<evidence type="ECO:0000256" key="4">
    <source>
        <dbReference type="ARBA" id="ARBA00022806"/>
    </source>
</evidence>
<dbReference type="GO" id="GO:0005524">
    <property type="term" value="F:ATP binding"/>
    <property type="evidence" value="ECO:0007669"/>
    <property type="project" value="UniProtKB-UniRule"/>
</dbReference>
<evidence type="ECO:0000256" key="5">
    <source>
        <dbReference type="ARBA" id="ARBA00022840"/>
    </source>
</evidence>
<feature type="binding site" evidence="11">
    <location>
        <begin position="25"/>
        <end position="32"/>
    </location>
    <ligand>
        <name>ATP</name>
        <dbReference type="ChEBI" id="CHEBI:30616"/>
    </ligand>
</feature>
<keyword evidence="6" id="KW-0238">DNA-binding</keyword>
<evidence type="ECO:0000313" key="14">
    <source>
        <dbReference type="EMBL" id="MDX8420397.1"/>
    </source>
</evidence>
<comment type="catalytic activity">
    <reaction evidence="8">
        <text>Couples ATP hydrolysis with the unwinding of duplex DNA by translocating in the 3'-5' direction.</text>
        <dbReference type="EC" id="5.6.2.4"/>
    </reaction>
</comment>
<dbReference type="Pfam" id="PF13361">
    <property type="entry name" value="UvrD_C"/>
    <property type="match status" value="1"/>
</dbReference>
<keyword evidence="2 11" id="KW-0547">Nucleotide-binding</keyword>
<comment type="catalytic activity">
    <reaction evidence="10">
        <text>ATP + H2O = ADP + phosphate + H(+)</text>
        <dbReference type="Rhea" id="RHEA:13065"/>
        <dbReference type="ChEBI" id="CHEBI:15377"/>
        <dbReference type="ChEBI" id="CHEBI:15378"/>
        <dbReference type="ChEBI" id="CHEBI:30616"/>
        <dbReference type="ChEBI" id="CHEBI:43474"/>
        <dbReference type="ChEBI" id="CHEBI:456216"/>
        <dbReference type="EC" id="5.6.2.4"/>
    </reaction>
</comment>
<keyword evidence="5 11" id="KW-0067">ATP-binding</keyword>
<dbReference type="GO" id="GO:0016787">
    <property type="term" value="F:hydrolase activity"/>
    <property type="evidence" value="ECO:0007669"/>
    <property type="project" value="UniProtKB-UniRule"/>
</dbReference>
<dbReference type="RefSeq" id="WP_370596545.1">
    <property type="nucleotide sequence ID" value="NZ_JALBUR010000035.1"/>
</dbReference>
<reference evidence="14 15" key="1">
    <citation type="submission" date="2022-03" db="EMBL/GenBank/DDBJ databases">
        <title>Novel taxa within the pig intestine.</title>
        <authorList>
            <person name="Wylensek D."/>
            <person name="Bishof K."/>
            <person name="Afrizal A."/>
            <person name="Clavel T."/>
        </authorList>
    </citation>
    <scope>NUCLEOTIDE SEQUENCE [LARGE SCALE GENOMIC DNA]</scope>
    <source>
        <strain evidence="14 15">CLA-KB-P133</strain>
    </source>
</reference>
<evidence type="ECO:0000256" key="3">
    <source>
        <dbReference type="ARBA" id="ARBA00022801"/>
    </source>
</evidence>
<dbReference type="CDD" id="cd17932">
    <property type="entry name" value="DEXQc_UvrD"/>
    <property type="match status" value="1"/>
</dbReference>
<dbReference type="GO" id="GO:0003677">
    <property type="term" value="F:DNA binding"/>
    <property type="evidence" value="ECO:0007669"/>
    <property type="project" value="UniProtKB-KW"/>
</dbReference>
<evidence type="ECO:0000256" key="6">
    <source>
        <dbReference type="ARBA" id="ARBA00023125"/>
    </source>
</evidence>
<dbReference type="EMBL" id="JALBUR010000035">
    <property type="protein sequence ID" value="MDX8420397.1"/>
    <property type="molecule type" value="Genomic_DNA"/>
</dbReference>
<dbReference type="GO" id="GO:0000725">
    <property type="term" value="P:recombinational repair"/>
    <property type="evidence" value="ECO:0007669"/>
    <property type="project" value="TreeGrafter"/>
</dbReference>
<dbReference type="SUPFAM" id="SSF52540">
    <property type="entry name" value="P-loop containing nucleoside triphosphate hydrolases"/>
    <property type="match status" value="1"/>
</dbReference>
<dbReference type="Gene3D" id="1.10.10.160">
    <property type="match status" value="1"/>
</dbReference>
<comment type="caution">
    <text evidence="14">The sequence shown here is derived from an EMBL/GenBank/DDBJ whole genome shotgun (WGS) entry which is preliminary data.</text>
</comment>